<dbReference type="Proteomes" id="UP000004095">
    <property type="component" value="Unassembled WGS sequence"/>
</dbReference>
<reference evidence="1 2" key="1">
    <citation type="submission" date="2007-01" db="EMBL/GenBank/DDBJ databases">
        <authorList>
            <person name="Haygood M."/>
            <person name="Podell S."/>
            <person name="Anderson C."/>
            <person name="Hopkinson B."/>
            <person name="Roe K."/>
            <person name="Barbeau K."/>
            <person name="Gaasterland T."/>
            <person name="Ferriera S."/>
            <person name="Johnson J."/>
            <person name="Kravitz S."/>
            <person name="Beeson K."/>
            <person name="Sutton G."/>
            <person name="Rogers Y.-H."/>
            <person name="Friedman R."/>
            <person name="Frazier M."/>
            <person name="Venter J.C."/>
        </authorList>
    </citation>
    <scope>NUCLEOTIDE SEQUENCE [LARGE SCALE GENOMIC DNA]</scope>
    <source>
        <strain evidence="1 2">ATCC 23134</strain>
    </source>
</reference>
<protein>
    <submittedName>
        <fullName evidence="1">Uncharacterized protein</fullName>
    </submittedName>
</protein>
<evidence type="ECO:0000313" key="1">
    <source>
        <dbReference type="EMBL" id="EAY30159.1"/>
    </source>
</evidence>
<organism evidence="1 2">
    <name type="scientific">Microscilla marina ATCC 23134</name>
    <dbReference type="NCBI Taxonomy" id="313606"/>
    <lineage>
        <taxon>Bacteria</taxon>
        <taxon>Pseudomonadati</taxon>
        <taxon>Bacteroidota</taxon>
        <taxon>Cytophagia</taxon>
        <taxon>Cytophagales</taxon>
        <taxon>Microscillaceae</taxon>
        <taxon>Microscilla</taxon>
    </lineage>
</organism>
<name>A1ZI02_MICM2</name>
<keyword evidence="2" id="KW-1185">Reference proteome</keyword>
<dbReference type="eggNOG" id="ENOG502ZI0R">
    <property type="taxonomic scope" value="Bacteria"/>
</dbReference>
<sequence length="635" mass="72110">MFRAMDTREISKSFAPNQSFFIPESRLRASDQFKSSLKTLVVQQLKKGNTSASVLRSIQFLHHTGDFSLSPQEAYPLAETLFKADSPVTRKVAFGMAKNAPIYDAPYWLNAARHSETHLKDLIEIYRQKIHHAHHYNGAQQEFSDYMFIAHPAVVNFGWELAERYLRAREVSEIWGKLVRNRKANAWQLLQLNVQAPSAMQWFVASHSNQMEHLYTYSPEKIAFIIKKGAPPVRHLLLGQITQSFECNPLMFLYLVSNLAHEQRTQLLHKCLPQFAQQTLSIDEGFLAHTIQRLGENTWGLKTLLTVVAHAQVTQAETNQVVGLMLEETHSAQVLVQRLATLLNTKNKALFVKALSKNPDKLLAYHQYIPQQVWVGLLRQMPIAYLTGFKQAFAQAISTLGDEVLNITAPLFEDTLIDWLKHHQAKGQAPLDDPRLLYKICIHPLPKVRQWGHTQAMRQGLKADFALKLLESDLPETVAFAKTYFDGITVEDSHFVDNLLALCDSPMAATRSYGLALLQKIEISSTKEALLLAYLAEHADAKIQTYVAQKLLQTSPSINQAPFVKKFDQAVLRRKNRHKVAREHVKKRWSQQTEVDIQTLVELAKTGTQGDAEWAIIQLTRLSVQGKEVDGFVLD</sequence>
<dbReference type="EMBL" id="AAWS01000008">
    <property type="protein sequence ID" value="EAY30159.1"/>
    <property type="molecule type" value="Genomic_DNA"/>
</dbReference>
<dbReference type="RefSeq" id="WP_002695780.1">
    <property type="nucleotide sequence ID" value="NZ_AAWS01000008.1"/>
</dbReference>
<comment type="caution">
    <text evidence="1">The sequence shown here is derived from an EMBL/GenBank/DDBJ whole genome shotgun (WGS) entry which is preliminary data.</text>
</comment>
<evidence type="ECO:0000313" key="2">
    <source>
        <dbReference type="Proteomes" id="UP000004095"/>
    </source>
</evidence>
<gene>
    <name evidence="1" type="ORF">M23134_05492</name>
</gene>
<dbReference type="AlphaFoldDB" id="A1ZI02"/>
<accession>A1ZI02</accession>
<proteinExistence type="predicted"/>